<protein>
    <submittedName>
        <fullName evidence="3">Uncharacterized protein</fullName>
    </submittedName>
</protein>
<comment type="caution">
    <text evidence="3">The sequence shown here is derived from an EMBL/GenBank/DDBJ whole genome shotgun (WGS) entry which is preliminary data.</text>
</comment>
<dbReference type="AlphaFoldDB" id="A0A7J7LUQ6"/>
<proteinExistence type="predicted"/>
<reference evidence="3 4" key="1">
    <citation type="journal article" date="2020" name="IScience">
        <title>Genome Sequencing of the Endangered Kingdonia uniflora (Circaeasteraceae, Ranunculales) Reveals Potential Mechanisms of Evolutionary Specialization.</title>
        <authorList>
            <person name="Sun Y."/>
            <person name="Deng T."/>
            <person name="Zhang A."/>
            <person name="Moore M.J."/>
            <person name="Landis J.B."/>
            <person name="Lin N."/>
            <person name="Zhang H."/>
            <person name="Zhang X."/>
            <person name="Huang J."/>
            <person name="Zhang X."/>
            <person name="Sun H."/>
            <person name="Wang H."/>
        </authorList>
    </citation>
    <scope>NUCLEOTIDE SEQUENCE [LARGE SCALE GENOMIC DNA]</scope>
    <source>
        <strain evidence="3">TB1705</strain>
        <tissue evidence="3">Leaf</tissue>
    </source>
</reference>
<keyword evidence="1" id="KW-0175">Coiled coil</keyword>
<evidence type="ECO:0000313" key="4">
    <source>
        <dbReference type="Proteomes" id="UP000541444"/>
    </source>
</evidence>
<name>A0A7J7LUQ6_9MAGN</name>
<feature type="coiled-coil region" evidence="1">
    <location>
        <begin position="544"/>
        <end position="585"/>
    </location>
</feature>
<keyword evidence="4" id="KW-1185">Reference proteome</keyword>
<evidence type="ECO:0000256" key="2">
    <source>
        <dbReference type="SAM" id="MobiDB-lite"/>
    </source>
</evidence>
<sequence>MVKTHSQRAVEVRVLNDMHLAFKIDEIREAVFGQEEIINEDRDIASGLLKVCGAVGYTGGKDKKKAVTRSLHCKLREEAEIEEVLQKLYKLSKLVRTNATDFHSGVKGFVESASCKVDPLLYISMVLTSGCTKADEVDLVGHLSPVIGVGDEEDTVAELVEWPHLKGSRVEYPTGSSRFRKFSQFDYRLTLPLSNLAKSVMNRIGACPAQLNFIFWEVILVCETLNERWAAYGSKLRIAAKDFLEIYTVKYVTATDGAYISSSSSRPCSFDLSSAGRVWNDNLLWVSGECIQCSNEEPLEVNNRTITKGINCKVSWKESFIDNVAREHTELEAILKKLEISRFKRVASKDDKVRRSQVKRRMAVKTSGSMEEKLTTPELNTLLKLARLNKMPDGPVDMATISSTVVRNLAKMKAAKREAASCSAKSDSVDDNSKGRKVTSPTKSQVVLEESDKIAEGVDLRQRFEVEAGKLYQLRYTKAEIMAFSEGNYKEKEIMDEEEVEEMEVGLNVAEKTSVSNQETINQKELDIAREREEQTLFYNVKYAEEYEALISQYEDRLDDNVKLSLKLEEAKRQVEDKTNNFEQEFGFEPTYQLDRLKADLRHLKGREAQGRADLAEIQAKNKSWINDLALARGNVKRDVQHLKFKLDKCDGEISSGEGSREMKKFLRRKKEFVENIRIDLTNSRQKSIDLTRQMSERIDQLTAELAESKDRRLKDNKHAVVTHQAFKELVVHEQEKCYGEALHQQKLSALIAFFCRGNKIPTG</sequence>
<dbReference type="Proteomes" id="UP000541444">
    <property type="component" value="Unassembled WGS sequence"/>
</dbReference>
<dbReference type="EMBL" id="JACGCM010002002">
    <property type="protein sequence ID" value="KAF6146260.1"/>
    <property type="molecule type" value="Genomic_DNA"/>
</dbReference>
<dbReference type="OrthoDB" id="10070368at2759"/>
<accession>A0A7J7LUQ6</accession>
<gene>
    <name evidence="3" type="ORF">GIB67_011732</name>
</gene>
<evidence type="ECO:0000256" key="1">
    <source>
        <dbReference type="SAM" id="Coils"/>
    </source>
</evidence>
<evidence type="ECO:0000313" key="3">
    <source>
        <dbReference type="EMBL" id="KAF6146260.1"/>
    </source>
</evidence>
<feature type="region of interest" description="Disordered" evidence="2">
    <location>
        <begin position="420"/>
        <end position="444"/>
    </location>
</feature>
<organism evidence="3 4">
    <name type="scientific">Kingdonia uniflora</name>
    <dbReference type="NCBI Taxonomy" id="39325"/>
    <lineage>
        <taxon>Eukaryota</taxon>
        <taxon>Viridiplantae</taxon>
        <taxon>Streptophyta</taxon>
        <taxon>Embryophyta</taxon>
        <taxon>Tracheophyta</taxon>
        <taxon>Spermatophyta</taxon>
        <taxon>Magnoliopsida</taxon>
        <taxon>Ranunculales</taxon>
        <taxon>Circaeasteraceae</taxon>
        <taxon>Kingdonia</taxon>
    </lineage>
</organism>